<evidence type="ECO:0000313" key="2">
    <source>
        <dbReference type="EMBL" id="MFC4028099.1"/>
    </source>
</evidence>
<dbReference type="InterPro" id="IPR036641">
    <property type="entry name" value="HPT_dom_sf"/>
</dbReference>
<reference evidence="3" key="1">
    <citation type="journal article" date="2014" name="Int. J. Syst. Evol. Microbiol.">
        <title>Complete genome of a new Firmicutes species belonging to the dominant human colonic microbiota ('Ruminococcus bicirculans') reveals two chromosomes and a selective capacity to utilize plant glucans.</title>
        <authorList>
            <consortium name="NISC Comparative Sequencing Program"/>
            <person name="Wegmann U."/>
            <person name="Louis P."/>
            <person name="Goesmann A."/>
            <person name="Henrissat B."/>
            <person name="Duncan S.H."/>
            <person name="Flint H.J."/>
        </authorList>
    </citation>
    <scope>NUCLEOTIDE SEQUENCE</scope>
    <source>
        <strain evidence="3">CECT 9128</strain>
    </source>
</reference>
<dbReference type="EMBL" id="JBHSAS010000011">
    <property type="protein sequence ID" value="MFC4028752.1"/>
    <property type="molecule type" value="Genomic_DNA"/>
</dbReference>
<evidence type="ECO:0000313" key="4">
    <source>
        <dbReference type="Proteomes" id="UP001595793"/>
    </source>
</evidence>
<protein>
    <submittedName>
        <fullName evidence="3">Hpt domain-containing protein</fullName>
    </submittedName>
</protein>
<dbReference type="Gene3D" id="3.40.50.2300">
    <property type="match status" value="1"/>
</dbReference>
<dbReference type="RefSeq" id="WP_290231286.1">
    <property type="nucleotide sequence ID" value="NZ_JAUFPZ010000002.1"/>
</dbReference>
<evidence type="ECO:0000259" key="1">
    <source>
        <dbReference type="Pfam" id="PF01627"/>
    </source>
</evidence>
<dbReference type="Pfam" id="PF01627">
    <property type="entry name" value="Hpt"/>
    <property type="match status" value="1"/>
</dbReference>
<organism evidence="3 4">
    <name type="scientific">Zunongwangia endophytica</name>
    <dbReference type="NCBI Taxonomy" id="1808945"/>
    <lineage>
        <taxon>Bacteria</taxon>
        <taxon>Pseudomonadati</taxon>
        <taxon>Bacteroidota</taxon>
        <taxon>Flavobacteriia</taxon>
        <taxon>Flavobacteriales</taxon>
        <taxon>Flavobacteriaceae</taxon>
        <taxon>Zunongwangia</taxon>
    </lineage>
</organism>
<gene>
    <name evidence="2" type="ORF">ACFOS1_11830</name>
    <name evidence="3" type="ORF">ACFOS1_15135</name>
</gene>
<comment type="caution">
    <text evidence="3">The sequence shown here is derived from an EMBL/GenBank/DDBJ whole genome shotgun (WGS) entry which is preliminary data.</text>
</comment>
<feature type="domain" description="HPt" evidence="1">
    <location>
        <begin position="153"/>
        <end position="225"/>
    </location>
</feature>
<sequence length="244" mass="27752">MNKGLQSSKLILIVHKNYDSIESIYLRLTKEGYDCIYASTGFEAIKKIESKEVLAVLVEENSIPLNAYQTINYINSELNKSPYCVVLQDSANPHKLDSQANIAIDRYFVLGEEIEVLLKDIGIGKQLNIDSCCYSIGYLKEVSGNNPQFIEESLQLFLNSVVNDIEALYIQSKINAFEEIRQIAHKIKPSFSMVENHKGVELCDQITYEAEDDDLEKVIEQLHAEFLKIQKSIKKDYPNLNPHG</sequence>
<dbReference type="SUPFAM" id="SSF52172">
    <property type="entry name" value="CheY-like"/>
    <property type="match status" value="1"/>
</dbReference>
<dbReference type="SUPFAM" id="SSF47226">
    <property type="entry name" value="Histidine-containing phosphotransfer domain, HPT domain"/>
    <property type="match status" value="1"/>
</dbReference>
<dbReference type="InterPro" id="IPR008207">
    <property type="entry name" value="Sig_transdc_His_kin_Hpt_dom"/>
</dbReference>
<reference evidence="3" key="3">
    <citation type="submission" date="2024-09" db="EMBL/GenBank/DDBJ databases">
        <authorList>
            <person name="Sun Q."/>
            <person name="Mori K."/>
        </authorList>
    </citation>
    <scope>NUCLEOTIDE SEQUENCE</scope>
    <source>
        <strain evidence="3">CECT 9128</strain>
    </source>
</reference>
<dbReference type="Proteomes" id="UP001595793">
    <property type="component" value="Unassembled WGS sequence"/>
</dbReference>
<evidence type="ECO:0000313" key="3">
    <source>
        <dbReference type="EMBL" id="MFC4028752.1"/>
    </source>
</evidence>
<dbReference type="EMBL" id="JBHSAS010000006">
    <property type="protein sequence ID" value="MFC4028099.1"/>
    <property type="molecule type" value="Genomic_DNA"/>
</dbReference>
<dbReference type="Gene3D" id="1.20.120.160">
    <property type="entry name" value="HPT domain"/>
    <property type="match status" value="1"/>
</dbReference>
<keyword evidence="4" id="KW-1185">Reference proteome</keyword>
<dbReference type="InterPro" id="IPR011006">
    <property type="entry name" value="CheY-like_superfamily"/>
</dbReference>
<accession>A0ABV8HCU2</accession>
<reference evidence="4" key="2">
    <citation type="journal article" date="2019" name="Int. J. Syst. Evol. Microbiol.">
        <title>The Global Catalogue of Microorganisms (GCM) 10K type strain sequencing project: providing services to taxonomists for standard genome sequencing and annotation.</title>
        <authorList>
            <consortium name="The Broad Institute Genomics Platform"/>
            <consortium name="The Broad Institute Genome Sequencing Center for Infectious Disease"/>
            <person name="Wu L."/>
            <person name="Ma J."/>
        </authorList>
    </citation>
    <scope>NUCLEOTIDE SEQUENCE [LARGE SCALE GENOMIC DNA]</scope>
    <source>
        <strain evidence="4">CECT 9128</strain>
    </source>
</reference>
<proteinExistence type="predicted"/>
<name>A0ABV8HCU2_9FLAO</name>